<keyword evidence="6" id="KW-0336">GPI-anchor</keyword>
<keyword evidence="9 15" id="KW-1133">Transmembrane helix</keyword>
<feature type="compositionally biased region" description="Polar residues" evidence="14">
    <location>
        <begin position="423"/>
        <end position="451"/>
    </location>
</feature>
<evidence type="ECO:0000256" key="11">
    <source>
        <dbReference type="ARBA" id="ARBA00023157"/>
    </source>
</evidence>
<keyword evidence="5" id="KW-0964">Secreted</keyword>
<comment type="caution">
    <text evidence="18">The sequence shown here is derived from an EMBL/GenBank/DDBJ whole genome shotgun (WGS) entry which is preliminary data.</text>
</comment>
<feature type="region of interest" description="Disordered" evidence="14">
    <location>
        <begin position="423"/>
        <end position="471"/>
    </location>
</feature>
<dbReference type="InterPro" id="IPR049326">
    <property type="entry name" value="Rhodopsin_dom_fungi"/>
</dbReference>
<dbReference type="GO" id="GO:0098552">
    <property type="term" value="C:side of membrane"/>
    <property type="evidence" value="ECO:0007669"/>
    <property type="project" value="UniProtKB-KW"/>
</dbReference>
<dbReference type="Pfam" id="PF05730">
    <property type="entry name" value="CFEM"/>
    <property type="match status" value="1"/>
</dbReference>
<evidence type="ECO:0000256" key="10">
    <source>
        <dbReference type="ARBA" id="ARBA00023136"/>
    </source>
</evidence>
<accession>A0A4R8QKB6</accession>
<gene>
    <name evidence="18" type="ORF">C8035_v003374</name>
</gene>
<evidence type="ECO:0000256" key="2">
    <source>
        <dbReference type="ARBA" id="ARBA00004589"/>
    </source>
</evidence>
<dbReference type="EMBL" id="QAPG01000010">
    <property type="protein sequence ID" value="TDZ39422.1"/>
    <property type="molecule type" value="Genomic_DNA"/>
</dbReference>
<evidence type="ECO:0000256" key="7">
    <source>
        <dbReference type="ARBA" id="ARBA00022692"/>
    </source>
</evidence>
<feature type="transmembrane region" description="Helical" evidence="15">
    <location>
        <begin position="176"/>
        <end position="196"/>
    </location>
</feature>
<dbReference type="Pfam" id="PF20684">
    <property type="entry name" value="Fung_rhodopsin"/>
    <property type="match status" value="1"/>
</dbReference>
<dbReference type="InterPro" id="IPR052337">
    <property type="entry name" value="SAT4-like"/>
</dbReference>
<sequence length="471" mass="51803">MPPSCDHPSVRSDDAPRHEGLALHLGVFRLAATGIGSFVHGSAGVRSAMRRKSRIASSPCRRTLQSGRMLPVTVPAQISCALDTLPQTTCSLGNETCLCHDKTFMELVGGCTFKECSVKDALGIANLTWAACKFPVTDQTQTTQYALGFLFALALVFIGMRVLSRALTPSLWGAEDTTITLAFLFLIAETCLSYLLVDVGVGRDIWTLQPGSLTEFFKLLFITQILYMVVMALIKSSILFFYLRIFTVGRIQIVIWCTQAFNILLGTAYVLASLFQCQPVQAYWTAWDGEHTGRCSDFRAVVLSHIAVNIGLDVWMLVLPLTQLVGLRLEMRKKIGVIAMFSCGIFLTIVSAIRIWSFIVQSMNITVASTWGLIWSYVELCVGIAVACMPAARQVSRKLFPKISGSTRKLLSRTSKYDRSSNTRELQLVTPSQGPSQLEASLSNDPQSALSTPLKPYTPRSAAFSIDESHQ</sequence>
<evidence type="ECO:0000256" key="6">
    <source>
        <dbReference type="ARBA" id="ARBA00022622"/>
    </source>
</evidence>
<evidence type="ECO:0000256" key="4">
    <source>
        <dbReference type="ARBA" id="ARBA00010031"/>
    </source>
</evidence>
<evidence type="ECO:0000256" key="14">
    <source>
        <dbReference type="SAM" id="MobiDB-lite"/>
    </source>
</evidence>
<keyword evidence="6" id="KW-0325">Glycoprotein</keyword>
<dbReference type="Proteomes" id="UP000295083">
    <property type="component" value="Unassembled WGS sequence"/>
</dbReference>
<comment type="subcellular location">
    <subcellularLocation>
        <location evidence="2">Membrane</location>
        <topology evidence="2">Lipid-anchor</topology>
        <topology evidence="2">GPI-anchor</topology>
    </subcellularLocation>
    <subcellularLocation>
        <location evidence="1">Membrane</location>
        <topology evidence="1">Multi-pass membrane protein</topology>
    </subcellularLocation>
    <subcellularLocation>
        <location evidence="3">Secreted</location>
    </subcellularLocation>
</comment>
<evidence type="ECO:0000256" key="5">
    <source>
        <dbReference type="ARBA" id="ARBA00022525"/>
    </source>
</evidence>
<keyword evidence="7 15" id="KW-0812">Transmembrane</keyword>
<keyword evidence="11" id="KW-1015">Disulfide bond</keyword>
<keyword evidence="8" id="KW-0732">Signal</keyword>
<keyword evidence="19" id="KW-1185">Reference proteome</keyword>
<evidence type="ECO:0000256" key="12">
    <source>
        <dbReference type="ARBA" id="ARBA00023288"/>
    </source>
</evidence>
<comment type="similarity">
    <text evidence="4">Belongs to the RBT5 family.</text>
</comment>
<evidence type="ECO:0000313" key="18">
    <source>
        <dbReference type="EMBL" id="TDZ39422.1"/>
    </source>
</evidence>
<comment type="similarity">
    <text evidence="13">Belongs to the SAT4 family.</text>
</comment>
<proteinExistence type="inferred from homology"/>
<feature type="transmembrane region" description="Helical" evidence="15">
    <location>
        <begin position="253"/>
        <end position="275"/>
    </location>
</feature>
<organism evidence="18 19">
    <name type="scientific">Colletotrichum spinosum</name>
    <dbReference type="NCBI Taxonomy" id="1347390"/>
    <lineage>
        <taxon>Eukaryota</taxon>
        <taxon>Fungi</taxon>
        <taxon>Dikarya</taxon>
        <taxon>Ascomycota</taxon>
        <taxon>Pezizomycotina</taxon>
        <taxon>Sordariomycetes</taxon>
        <taxon>Hypocreomycetidae</taxon>
        <taxon>Glomerellales</taxon>
        <taxon>Glomerellaceae</taxon>
        <taxon>Colletotrichum</taxon>
        <taxon>Colletotrichum orbiculare species complex</taxon>
    </lineage>
</organism>
<dbReference type="PANTHER" id="PTHR33048">
    <property type="entry name" value="PTH11-LIKE INTEGRAL MEMBRANE PROTEIN (AFU_ORTHOLOGUE AFUA_5G11245)"/>
    <property type="match status" value="1"/>
</dbReference>
<evidence type="ECO:0000256" key="15">
    <source>
        <dbReference type="SAM" id="Phobius"/>
    </source>
</evidence>
<reference evidence="18 19" key="1">
    <citation type="submission" date="2018-11" db="EMBL/GenBank/DDBJ databases">
        <title>Genome sequence and assembly of Colletotrichum spinosum.</title>
        <authorList>
            <person name="Gan P."/>
            <person name="Shirasu K."/>
        </authorList>
    </citation>
    <scope>NUCLEOTIDE SEQUENCE [LARGE SCALE GENOMIC DNA]</scope>
    <source>
        <strain evidence="18 19">CBS 515.97</strain>
    </source>
</reference>
<keyword evidence="10 15" id="KW-0472">Membrane</keyword>
<evidence type="ECO:0000256" key="1">
    <source>
        <dbReference type="ARBA" id="ARBA00004141"/>
    </source>
</evidence>
<feature type="transmembrane region" description="Helical" evidence="15">
    <location>
        <begin position="216"/>
        <end position="241"/>
    </location>
</feature>
<dbReference type="InterPro" id="IPR008427">
    <property type="entry name" value="Extracellular_membr_CFEM_dom"/>
</dbReference>
<evidence type="ECO:0000256" key="3">
    <source>
        <dbReference type="ARBA" id="ARBA00004613"/>
    </source>
</evidence>
<evidence type="ECO:0000259" key="17">
    <source>
        <dbReference type="Pfam" id="PF20684"/>
    </source>
</evidence>
<feature type="domain" description="Rhodopsin" evidence="17">
    <location>
        <begin position="160"/>
        <end position="397"/>
    </location>
</feature>
<evidence type="ECO:0000256" key="8">
    <source>
        <dbReference type="ARBA" id="ARBA00022729"/>
    </source>
</evidence>
<feature type="transmembrane region" description="Helical" evidence="15">
    <location>
        <begin position="337"/>
        <end position="359"/>
    </location>
</feature>
<keyword evidence="12" id="KW-0449">Lipoprotein</keyword>
<dbReference type="GO" id="GO:0005576">
    <property type="term" value="C:extracellular region"/>
    <property type="evidence" value="ECO:0007669"/>
    <property type="project" value="UniProtKB-SubCell"/>
</dbReference>
<feature type="transmembrane region" description="Helical" evidence="15">
    <location>
        <begin position="371"/>
        <end position="392"/>
    </location>
</feature>
<evidence type="ECO:0000259" key="16">
    <source>
        <dbReference type="Pfam" id="PF05730"/>
    </source>
</evidence>
<name>A0A4R8QKB6_9PEZI</name>
<dbReference type="PANTHER" id="PTHR33048:SF143">
    <property type="entry name" value="EXTRACELLULAR MEMBRANE PROTEIN CFEM DOMAIN-CONTAINING PROTEIN-RELATED"/>
    <property type="match status" value="1"/>
</dbReference>
<protein>
    <submittedName>
        <fullName evidence="18">Satratoxin biosynthesis SC1 cluster protein 4</fullName>
    </submittedName>
</protein>
<feature type="transmembrane region" description="Helical" evidence="15">
    <location>
        <begin position="145"/>
        <end position="164"/>
    </location>
</feature>
<feature type="domain" description="CFEM" evidence="16">
    <location>
        <begin position="79"/>
        <end position="133"/>
    </location>
</feature>
<evidence type="ECO:0000313" key="19">
    <source>
        <dbReference type="Proteomes" id="UP000295083"/>
    </source>
</evidence>
<dbReference type="AlphaFoldDB" id="A0A4R8QKB6"/>
<evidence type="ECO:0000256" key="13">
    <source>
        <dbReference type="ARBA" id="ARBA00038359"/>
    </source>
</evidence>
<evidence type="ECO:0000256" key="9">
    <source>
        <dbReference type="ARBA" id="ARBA00022989"/>
    </source>
</evidence>